<evidence type="ECO:0000313" key="2">
    <source>
        <dbReference type="EMBL" id="OSJ05025.1"/>
    </source>
</evidence>
<proteinExistence type="predicted"/>
<feature type="region of interest" description="Disordered" evidence="1">
    <location>
        <begin position="29"/>
        <end position="68"/>
    </location>
</feature>
<dbReference type="Proteomes" id="UP000193553">
    <property type="component" value="Unassembled WGS sequence"/>
</dbReference>
<dbReference type="EMBL" id="NAFK01000135">
    <property type="protein sequence ID" value="OSJ33414.1"/>
    <property type="molecule type" value="Genomic_DNA"/>
</dbReference>
<gene>
    <name evidence="3" type="ORF">BST63_05745</name>
    <name evidence="2" type="ORF">BSZ18_26250</name>
</gene>
<feature type="compositionally biased region" description="Basic and acidic residues" evidence="1">
    <location>
        <begin position="54"/>
        <end position="68"/>
    </location>
</feature>
<evidence type="ECO:0000313" key="3">
    <source>
        <dbReference type="EMBL" id="OSJ33414.1"/>
    </source>
</evidence>
<evidence type="ECO:0000313" key="5">
    <source>
        <dbReference type="Proteomes" id="UP000193884"/>
    </source>
</evidence>
<comment type="caution">
    <text evidence="2">The sequence shown here is derived from an EMBL/GenBank/DDBJ whole genome shotgun (WGS) entry which is preliminary data.</text>
</comment>
<sequence>MSTDTKSPFDKDPAEGSRDIIDRELQRAEDTANNKVDHLPGVKVSGQPQGGAVDRARKQREEKDSKQE</sequence>
<name>A0A1X3GC59_9BRAD</name>
<evidence type="ECO:0000256" key="1">
    <source>
        <dbReference type="SAM" id="MobiDB-lite"/>
    </source>
</evidence>
<organism evidence="2 4">
    <name type="scientific">Bradyrhizobium canariense</name>
    <dbReference type="NCBI Taxonomy" id="255045"/>
    <lineage>
        <taxon>Bacteria</taxon>
        <taxon>Pseudomonadati</taxon>
        <taxon>Pseudomonadota</taxon>
        <taxon>Alphaproteobacteria</taxon>
        <taxon>Hyphomicrobiales</taxon>
        <taxon>Nitrobacteraceae</taxon>
        <taxon>Bradyrhizobium</taxon>
    </lineage>
</organism>
<keyword evidence="5" id="KW-1185">Reference proteome</keyword>
<protein>
    <submittedName>
        <fullName evidence="2">Uncharacterized protein</fullName>
    </submittedName>
</protein>
<dbReference type="Proteomes" id="UP000193884">
    <property type="component" value="Unassembled WGS sequence"/>
</dbReference>
<dbReference type="AlphaFoldDB" id="A0A1X3GC59"/>
<dbReference type="OrthoDB" id="8251300at2"/>
<feature type="compositionally biased region" description="Basic and acidic residues" evidence="1">
    <location>
        <begin position="29"/>
        <end position="40"/>
    </location>
</feature>
<accession>A0A1X3GC59</accession>
<dbReference type="RefSeq" id="WP_018457613.1">
    <property type="nucleotide sequence ID" value="NZ_NAEX01000180.1"/>
</dbReference>
<reference evidence="4 5" key="1">
    <citation type="submission" date="2017-03" db="EMBL/GenBank/DDBJ databases">
        <title>Whole genome sequences of fourteen strains of Bradyrhizobium canariense and one strain of Bradyrhizobium japonicum isolated from Lupinus (Papilionoideae: Genisteae) species in Algeria.</title>
        <authorList>
            <person name="Crovadore J."/>
            <person name="Chekireb D."/>
            <person name="Brachmann A."/>
            <person name="Chablais R."/>
            <person name="Cochard B."/>
            <person name="Lefort F."/>
        </authorList>
    </citation>
    <scope>NUCLEOTIDE SEQUENCE [LARGE SCALE GENOMIC DNA]</scope>
    <source>
        <strain evidence="2 4">UBMA195</strain>
        <strain evidence="3 5">UBMAN05</strain>
    </source>
</reference>
<evidence type="ECO:0000313" key="4">
    <source>
        <dbReference type="Proteomes" id="UP000193553"/>
    </source>
</evidence>
<dbReference type="EMBL" id="NAFI01000183">
    <property type="protein sequence ID" value="OSJ05025.1"/>
    <property type="molecule type" value="Genomic_DNA"/>
</dbReference>